<feature type="non-terminal residue" evidence="1">
    <location>
        <position position="120"/>
    </location>
</feature>
<reference evidence="1 2" key="1">
    <citation type="submission" date="2016-12" db="EMBL/GenBank/DDBJ databases">
        <title>The genomes of Aspergillus section Nigri reveals drivers in fungal speciation.</title>
        <authorList>
            <consortium name="DOE Joint Genome Institute"/>
            <person name="Vesth T.C."/>
            <person name="Nybo J."/>
            <person name="Theobald S."/>
            <person name="Brandl J."/>
            <person name="Frisvad J.C."/>
            <person name="Nielsen K.F."/>
            <person name="Lyhne E.K."/>
            <person name="Kogle M.E."/>
            <person name="Kuo A."/>
            <person name="Riley R."/>
            <person name="Clum A."/>
            <person name="Nolan M."/>
            <person name="Lipzen A."/>
            <person name="Salamov A."/>
            <person name="Henrissat B."/>
            <person name="Wiebenga A."/>
            <person name="De Vries R.P."/>
            <person name="Grigoriev I.V."/>
            <person name="Mortensen U.H."/>
            <person name="Andersen M.R."/>
            <person name="Baker S.E."/>
        </authorList>
    </citation>
    <scope>NUCLEOTIDE SEQUENCE [LARGE SCALE GENOMIC DNA]</scope>
    <source>
        <strain evidence="1 2">IBT 23096</strain>
    </source>
</reference>
<organism evidence="1 2">
    <name type="scientific">Aspergillus steynii IBT 23096</name>
    <dbReference type="NCBI Taxonomy" id="1392250"/>
    <lineage>
        <taxon>Eukaryota</taxon>
        <taxon>Fungi</taxon>
        <taxon>Dikarya</taxon>
        <taxon>Ascomycota</taxon>
        <taxon>Pezizomycotina</taxon>
        <taxon>Eurotiomycetes</taxon>
        <taxon>Eurotiomycetidae</taxon>
        <taxon>Eurotiales</taxon>
        <taxon>Aspergillaceae</taxon>
        <taxon>Aspergillus</taxon>
        <taxon>Aspergillus subgen. Circumdati</taxon>
    </lineage>
</organism>
<evidence type="ECO:0000313" key="1">
    <source>
        <dbReference type="EMBL" id="PLB51069.1"/>
    </source>
</evidence>
<accession>A0A2I2GDU0</accession>
<dbReference type="STRING" id="1392250.A0A2I2GDU0"/>
<name>A0A2I2GDU0_9EURO</name>
<dbReference type="VEuPathDB" id="FungiDB:P170DRAFT_354990"/>
<evidence type="ECO:0000313" key="2">
    <source>
        <dbReference type="Proteomes" id="UP000234275"/>
    </source>
</evidence>
<sequence>MDRAQHERFANHAAQYAAVSERVLREGHAIWPDNTTRVYVRGQKRWKEWCSEMQFVDGELVSNDKLLLYIDTKIIGRPAEGTRRKKRARTDDSGDFVIPTISERTVEGEVSAIMSLWNFQ</sequence>
<dbReference type="RefSeq" id="XP_024706371.1">
    <property type="nucleotide sequence ID" value="XM_024844066.1"/>
</dbReference>
<dbReference type="AlphaFoldDB" id="A0A2I2GDU0"/>
<comment type="caution">
    <text evidence="1">The sequence shown here is derived from an EMBL/GenBank/DDBJ whole genome shotgun (WGS) entry which is preliminary data.</text>
</comment>
<gene>
    <name evidence="1" type="ORF">P170DRAFT_354990</name>
</gene>
<keyword evidence="2" id="KW-1185">Reference proteome</keyword>
<dbReference type="Proteomes" id="UP000234275">
    <property type="component" value="Unassembled WGS sequence"/>
</dbReference>
<proteinExistence type="predicted"/>
<protein>
    <submittedName>
        <fullName evidence="1">Uncharacterized protein</fullName>
    </submittedName>
</protein>
<dbReference type="OrthoDB" id="4325529at2759"/>
<dbReference type="GeneID" id="36551766"/>
<dbReference type="EMBL" id="MSFO01000003">
    <property type="protein sequence ID" value="PLB51069.1"/>
    <property type="molecule type" value="Genomic_DNA"/>
</dbReference>